<organism evidence="1">
    <name type="scientific">Vibrio cyclitrophicus</name>
    <dbReference type="NCBI Taxonomy" id="47951"/>
    <lineage>
        <taxon>Bacteria</taxon>
        <taxon>Pseudomonadati</taxon>
        <taxon>Pseudomonadota</taxon>
        <taxon>Gammaproteobacteria</taxon>
        <taxon>Vibrionales</taxon>
        <taxon>Vibrionaceae</taxon>
        <taxon>Vibrio</taxon>
    </lineage>
</organism>
<comment type="caution">
    <text evidence="1">The sequence shown here is derived from an EMBL/GenBank/DDBJ whole genome shotgun (WGS) entry which is preliminary data.</text>
</comment>
<name>A0A7Z1S0W5_9VIBR</name>
<evidence type="ECO:0000313" key="1">
    <source>
        <dbReference type="EMBL" id="PMP28153.1"/>
    </source>
</evidence>
<accession>A0A7Z1S0W5</accession>
<reference evidence="1" key="2">
    <citation type="journal article" date="2018" name="Nature">
        <title>A major lineage of non-tailed dsDNA viruses as unrecognized killers of marine bacteria.</title>
        <authorList>
            <person name="Kauffman K.M."/>
            <person name="Hussain F.A."/>
            <person name="Yang J."/>
            <person name="Arevalo P."/>
            <person name="Brown J.M."/>
            <person name="Chang W.K."/>
            <person name="VanInsberghe D."/>
            <person name="Elsherbini J."/>
            <person name="Sharma R.S."/>
            <person name="Cutler M.B."/>
            <person name="Kelly L."/>
            <person name="Polz M.F."/>
        </authorList>
    </citation>
    <scope>NUCLEOTIDE SEQUENCE</scope>
    <source>
        <strain evidence="1">10N.222.46.E12</strain>
    </source>
</reference>
<evidence type="ECO:0008006" key="2">
    <source>
        <dbReference type="Google" id="ProtNLM"/>
    </source>
</evidence>
<sequence length="673" mass="78291">MNEELFAELTSQIKVGKQLPDAIYLHKDSFSALPKVLTQFIPAVAKAVNLDEEDWNLVKLFKKEFRLSLLHYPDFYTDSYPALEQSLNVDLSKLSHKITGYSESENPPILHRKETMVLPTSEYYEHFVSLTQEGENAGLYENSRLIGFKRSWENLIARHGYELVDGRLFRCSSVTTQEEAGIDRHRTAIVRHELSAPMKTLVKHGYLKGEHSIFDYGCGRGDDLRELEAHGLDALGWDPNFQPDNEKSNSDIVNIGFVLNVIEDRDERLDALLGAWELADKLLVVSVMLANENYIAQFKPYKDGVITSRNTFQKYYAQSEIKAYIERSLQEDAITVAPGIFYIFKDKLEEQRYLQSKYKRHHKWQQLTSPEPIEAKNKAKLLIIQHQDLFNDFWNTCLELGRIPANDEFEQSDKIRELVGSHRKIFNLLQEMFDTQEFEQAEKSRKEDLLLYFAMGLFEKRKPYTQQPEPLKRDIKALFDDYKTAINLAAELLFAIADTDLIHQQCEKAHGLLPASLLNKRHSLILHRDFIDDLPLLLRVYVGAGLQMYGELDEEIDLIKIHITSGKLTLTAYDNFEKSVPFLVERIKIKMAEQDIDFFDYVNEDRRPPLLNKHLYMSAEHENYKKQQSFDKRLAKLVDMDWDKEVILYRNEFDVLLQKNQKQIANFSLKATG</sequence>
<proteinExistence type="predicted"/>
<dbReference type="InterPro" id="IPR024019">
    <property type="entry name" value="CHP04096"/>
</dbReference>
<dbReference type="RefSeq" id="WP_081230288.1">
    <property type="nucleotide sequence ID" value="NZ_CP170591.1"/>
</dbReference>
<dbReference type="NCBIfam" id="TIGR04096">
    <property type="entry name" value="dnd_rel_methyl"/>
    <property type="match status" value="1"/>
</dbReference>
<dbReference type="AlphaFoldDB" id="A0A7Z1S0W5"/>
<dbReference type="EMBL" id="MDBS01000032">
    <property type="protein sequence ID" value="PMP28153.1"/>
    <property type="molecule type" value="Genomic_DNA"/>
</dbReference>
<protein>
    <recommendedName>
        <fullName evidence="2">DNA phosphorothioation-associated methyltransferase</fullName>
    </recommendedName>
</protein>
<gene>
    <name evidence="1" type="ORF">BCS90_20130</name>
</gene>
<reference evidence="1" key="1">
    <citation type="submission" date="2016-07" db="EMBL/GenBank/DDBJ databases">
        <authorList>
            <person name="Kauffman K."/>
            <person name="Arevalo P."/>
            <person name="Polz M.F."/>
        </authorList>
    </citation>
    <scope>NUCLEOTIDE SEQUENCE</scope>
    <source>
        <strain evidence="1">10N.222.46.E12</strain>
    </source>
</reference>